<name>A0A4R8TSS0_9PEZI</name>
<gene>
    <name evidence="3" type="ORF">C8034_v004349</name>
</gene>
<dbReference type="AlphaFoldDB" id="A0A4R8TSS0"/>
<evidence type="ECO:0000259" key="2">
    <source>
        <dbReference type="SMART" id="SM00338"/>
    </source>
</evidence>
<keyword evidence="1" id="KW-0175">Coiled coil</keyword>
<protein>
    <recommendedName>
        <fullName evidence="2">BZIP domain-containing protein</fullName>
    </recommendedName>
</protein>
<sequence length="405" mass="45785">MEFPLARIQANRVNSNIAPGSPIPNNVDLRKDRKRLKDRAAQQRHRKRQREYVHEIEAELRTIKTGGGSIVASLMAENAKLKQELRAANSLLDGLGELLNQRNKVERAVEPERAGFLHASVPRGEAVDPTRLIGTPLFEHQDLPLRSGFLMPGEDRGKLFPGYSYQSGSSGVNINAGNVESNGQNHLETTRGQNRADVVDAMPWKHLYRSMPLNWNPPATIDADVVRLLRRAHQNASGMCPPNLHDFLYENPANTLSIDIKALLKPIELTRSVSELLAAYWVLYLLFRWLVTKDESAYNSMPVWMRPTPIQLAIKHHLGADMVPWPIVREELVKMSMLNVDGAHEMEVEIGKNLVVDIGVTQDTVAGMSSETIHERVLDMRNWKLRPGIFHAHRQWVEYIQVAVE</sequence>
<feature type="coiled-coil region" evidence="1">
    <location>
        <begin position="71"/>
        <end position="98"/>
    </location>
</feature>
<evidence type="ECO:0000313" key="3">
    <source>
        <dbReference type="EMBL" id="TEA21409.1"/>
    </source>
</evidence>
<dbReference type="SUPFAM" id="SSF57959">
    <property type="entry name" value="Leucine zipper domain"/>
    <property type="match status" value="1"/>
</dbReference>
<feature type="domain" description="BZIP" evidence="2">
    <location>
        <begin position="26"/>
        <end position="101"/>
    </location>
</feature>
<proteinExistence type="predicted"/>
<dbReference type="Pfam" id="PF11905">
    <property type="entry name" value="DUF3425"/>
    <property type="match status" value="1"/>
</dbReference>
<dbReference type="InterPro" id="IPR021833">
    <property type="entry name" value="DUF3425"/>
</dbReference>
<dbReference type="Gene3D" id="1.20.5.170">
    <property type="match status" value="1"/>
</dbReference>
<dbReference type="PANTHER" id="PTHR37012:SF2">
    <property type="entry name" value="BZIP DOMAIN-CONTAINING PROTEIN-RELATED"/>
    <property type="match status" value="1"/>
</dbReference>
<dbReference type="CDD" id="cd14688">
    <property type="entry name" value="bZIP_YAP"/>
    <property type="match status" value="1"/>
</dbReference>
<dbReference type="Proteomes" id="UP000295604">
    <property type="component" value="Unassembled WGS sequence"/>
</dbReference>
<dbReference type="InterPro" id="IPR004827">
    <property type="entry name" value="bZIP"/>
</dbReference>
<reference evidence="3 4" key="1">
    <citation type="submission" date="2018-11" db="EMBL/GenBank/DDBJ databases">
        <title>Genome sequence and assembly of Colletotrichum sidae.</title>
        <authorList>
            <person name="Gan P."/>
            <person name="Shirasu K."/>
        </authorList>
    </citation>
    <scope>NUCLEOTIDE SEQUENCE [LARGE SCALE GENOMIC DNA]</scope>
    <source>
        <strain evidence="3 4">CBS 518.97</strain>
    </source>
</reference>
<dbReference type="PANTHER" id="PTHR37012">
    <property type="entry name" value="B-ZIP TRANSCRIPTION FACTOR (EUROFUNG)-RELATED"/>
    <property type="match status" value="1"/>
</dbReference>
<dbReference type="GO" id="GO:0003700">
    <property type="term" value="F:DNA-binding transcription factor activity"/>
    <property type="evidence" value="ECO:0007669"/>
    <property type="project" value="InterPro"/>
</dbReference>
<dbReference type="SMART" id="SM00338">
    <property type="entry name" value="BRLZ"/>
    <property type="match status" value="1"/>
</dbReference>
<dbReference type="InterPro" id="IPR046347">
    <property type="entry name" value="bZIP_sf"/>
</dbReference>
<evidence type="ECO:0000256" key="1">
    <source>
        <dbReference type="SAM" id="Coils"/>
    </source>
</evidence>
<accession>A0A4R8TSS0</accession>
<evidence type="ECO:0000313" key="4">
    <source>
        <dbReference type="Proteomes" id="UP000295604"/>
    </source>
</evidence>
<comment type="caution">
    <text evidence="3">The sequence shown here is derived from an EMBL/GenBank/DDBJ whole genome shotgun (WGS) entry which is preliminary data.</text>
</comment>
<organism evidence="3 4">
    <name type="scientific">Colletotrichum sidae</name>
    <dbReference type="NCBI Taxonomy" id="1347389"/>
    <lineage>
        <taxon>Eukaryota</taxon>
        <taxon>Fungi</taxon>
        <taxon>Dikarya</taxon>
        <taxon>Ascomycota</taxon>
        <taxon>Pezizomycotina</taxon>
        <taxon>Sordariomycetes</taxon>
        <taxon>Hypocreomycetidae</taxon>
        <taxon>Glomerellales</taxon>
        <taxon>Glomerellaceae</taxon>
        <taxon>Colletotrichum</taxon>
        <taxon>Colletotrichum orbiculare species complex</taxon>
    </lineage>
</organism>
<keyword evidence="4" id="KW-1185">Reference proteome</keyword>
<dbReference type="EMBL" id="QAPF01000018">
    <property type="protein sequence ID" value="TEA21409.1"/>
    <property type="molecule type" value="Genomic_DNA"/>
</dbReference>